<evidence type="ECO:0000313" key="1">
    <source>
        <dbReference type="EnsemblPlants" id="cds.evm.model.01.1487"/>
    </source>
</evidence>
<proteinExistence type="predicted"/>
<dbReference type="EnsemblPlants" id="evm.model.01.1487">
    <property type="protein sequence ID" value="cds.evm.model.01.1487"/>
    <property type="gene ID" value="evm.TU.01.1487"/>
</dbReference>
<accession>A0A803NHA5</accession>
<dbReference type="PANTHER" id="PTHR48475:SF2">
    <property type="entry name" value="RIBONUCLEASE H"/>
    <property type="match status" value="1"/>
</dbReference>
<name>A0A803NHA5_CANSA</name>
<dbReference type="Gramene" id="evm.model.01.1487">
    <property type="protein sequence ID" value="cds.evm.model.01.1487"/>
    <property type="gene ID" value="evm.TU.01.1487"/>
</dbReference>
<dbReference type="OMA" id="RANDWRI"/>
<dbReference type="EMBL" id="UZAU01000032">
    <property type="status" value="NOT_ANNOTATED_CDS"/>
    <property type="molecule type" value="Genomic_DNA"/>
</dbReference>
<reference evidence="1" key="2">
    <citation type="submission" date="2021-03" db="UniProtKB">
        <authorList>
            <consortium name="EnsemblPlants"/>
        </authorList>
    </citation>
    <scope>IDENTIFICATION</scope>
</reference>
<evidence type="ECO:0000313" key="2">
    <source>
        <dbReference type="Proteomes" id="UP000596661"/>
    </source>
</evidence>
<protein>
    <submittedName>
        <fullName evidence="1">Uncharacterized protein</fullName>
    </submittedName>
</protein>
<dbReference type="AlphaFoldDB" id="A0A803NHA5"/>
<organism evidence="1 2">
    <name type="scientific">Cannabis sativa</name>
    <name type="common">Hemp</name>
    <name type="synonym">Marijuana</name>
    <dbReference type="NCBI Taxonomy" id="3483"/>
    <lineage>
        <taxon>Eukaryota</taxon>
        <taxon>Viridiplantae</taxon>
        <taxon>Streptophyta</taxon>
        <taxon>Embryophyta</taxon>
        <taxon>Tracheophyta</taxon>
        <taxon>Spermatophyta</taxon>
        <taxon>Magnoliopsida</taxon>
        <taxon>eudicotyledons</taxon>
        <taxon>Gunneridae</taxon>
        <taxon>Pentapetalae</taxon>
        <taxon>rosids</taxon>
        <taxon>fabids</taxon>
        <taxon>Rosales</taxon>
        <taxon>Cannabaceae</taxon>
        <taxon>Cannabis</taxon>
    </lineage>
</organism>
<reference evidence="1" key="1">
    <citation type="submission" date="2018-11" db="EMBL/GenBank/DDBJ databases">
        <authorList>
            <person name="Grassa J C."/>
        </authorList>
    </citation>
    <scope>NUCLEOTIDE SEQUENCE [LARGE SCALE GENOMIC DNA]</scope>
</reference>
<dbReference type="Gene3D" id="1.10.340.70">
    <property type="match status" value="1"/>
</dbReference>
<keyword evidence="2" id="KW-1185">Reference proteome</keyword>
<sequence>MIDTTPNLMTPIAAYLNTREILNNQKEAQKMMRKTSRYIIVEGVMYRRGFSMPLLRCVIKEEVAQLLSKVHEGFCGNHAGRKSLSKKNTKAMIFLANYAGRFKGPCKEV</sequence>
<dbReference type="Proteomes" id="UP000596661">
    <property type="component" value="Chromosome 1"/>
</dbReference>
<dbReference type="PANTHER" id="PTHR48475">
    <property type="entry name" value="RIBONUCLEASE H"/>
    <property type="match status" value="1"/>
</dbReference>